<dbReference type="InterPro" id="IPR048367">
    <property type="entry name" value="TNP-like_RNaseH_C"/>
</dbReference>
<accession>A0AAV6TM31</accession>
<gene>
    <name evidence="7" type="ORF">JTE90_014711</name>
</gene>
<organism evidence="7 8">
    <name type="scientific">Oedothorax gibbosus</name>
    <dbReference type="NCBI Taxonomy" id="931172"/>
    <lineage>
        <taxon>Eukaryota</taxon>
        <taxon>Metazoa</taxon>
        <taxon>Ecdysozoa</taxon>
        <taxon>Arthropoda</taxon>
        <taxon>Chelicerata</taxon>
        <taxon>Arachnida</taxon>
        <taxon>Araneae</taxon>
        <taxon>Araneomorphae</taxon>
        <taxon>Entelegynae</taxon>
        <taxon>Araneoidea</taxon>
        <taxon>Linyphiidae</taxon>
        <taxon>Erigoninae</taxon>
        <taxon>Oedothorax</taxon>
    </lineage>
</organism>
<evidence type="ECO:0000259" key="6">
    <source>
        <dbReference type="PROSITE" id="PS50950"/>
    </source>
</evidence>
<evidence type="ECO:0000256" key="3">
    <source>
        <dbReference type="ARBA" id="ARBA00022833"/>
    </source>
</evidence>
<dbReference type="Proteomes" id="UP000827092">
    <property type="component" value="Unassembled WGS sequence"/>
</dbReference>
<dbReference type="EMBL" id="JAFNEN010002405">
    <property type="protein sequence ID" value="KAG8172763.1"/>
    <property type="molecule type" value="Genomic_DNA"/>
</dbReference>
<comment type="caution">
    <text evidence="7">The sequence shown here is derived from an EMBL/GenBank/DDBJ whole genome shotgun (WGS) entry which is preliminary data.</text>
</comment>
<keyword evidence="2 5" id="KW-0863">Zinc-finger</keyword>
<dbReference type="PROSITE" id="PS50950">
    <property type="entry name" value="ZF_THAP"/>
    <property type="match status" value="1"/>
</dbReference>
<evidence type="ECO:0000256" key="4">
    <source>
        <dbReference type="ARBA" id="ARBA00023125"/>
    </source>
</evidence>
<dbReference type="GO" id="GO:0008270">
    <property type="term" value="F:zinc ion binding"/>
    <property type="evidence" value="ECO:0007669"/>
    <property type="project" value="UniProtKB-KW"/>
</dbReference>
<feature type="non-terminal residue" evidence="7">
    <location>
        <position position="1"/>
    </location>
</feature>
<evidence type="ECO:0000256" key="2">
    <source>
        <dbReference type="ARBA" id="ARBA00022771"/>
    </source>
</evidence>
<keyword evidence="4 5" id="KW-0238">DNA-binding</keyword>
<reference evidence="7 8" key="1">
    <citation type="journal article" date="2022" name="Nat. Ecol. Evol.">
        <title>A masculinizing supergene underlies an exaggerated male reproductive morph in a spider.</title>
        <authorList>
            <person name="Hendrickx F."/>
            <person name="De Corte Z."/>
            <person name="Sonet G."/>
            <person name="Van Belleghem S.M."/>
            <person name="Kostlbacher S."/>
            <person name="Vangestel C."/>
        </authorList>
    </citation>
    <scope>NUCLEOTIDE SEQUENCE [LARGE SCALE GENOMIC DNA]</scope>
    <source>
        <strain evidence="7">W744_W776</strain>
    </source>
</reference>
<dbReference type="PANTHER" id="PTHR47577:SF1">
    <property type="entry name" value="THAP DOMAIN-CONTAINING PROTEIN 6"/>
    <property type="match status" value="1"/>
</dbReference>
<evidence type="ECO:0000256" key="1">
    <source>
        <dbReference type="ARBA" id="ARBA00022723"/>
    </source>
</evidence>
<dbReference type="Pfam" id="PF21789">
    <property type="entry name" value="TNP-like_RNaseH_C"/>
    <property type="match status" value="1"/>
</dbReference>
<evidence type="ECO:0000256" key="5">
    <source>
        <dbReference type="PROSITE-ProRule" id="PRU00309"/>
    </source>
</evidence>
<protein>
    <recommendedName>
        <fullName evidence="6">THAP-type domain-containing protein</fullName>
    </recommendedName>
</protein>
<dbReference type="InterPro" id="IPR006612">
    <property type="entry name" value="THAP_Znf"/>
</dbReference>
<keyword evidence="8" id="KW-1185">Reference proteome</keyword>
<dbReference type="PANTHER" id="PTHR47577">
    <property type="entry name" value="THAP DOMAIN-CONTAINING PROTEIN 6"/>
    <property type="match status" value="1"/>
</dbReference>
<feature type="domain" description="THAP-type" evidence="6">
    <location>
        <begin position="1"/>
        <end position="57"/>
    </location>
</feature>
<evidence type="ECO:0000313" key="8">
    <source>
        <dbReference type="Proteomes" id="UP000827092"/>
    </source>
</evidence>
<dbReference type="Pfam" id="PF05485">
    <property type="entry name" value="THAP"/>
    <property type="match status" value="1"/>
</dbReference>
<name>A0AAV6TM31_9ARAC</name>
<dbReference type="GO" id="GO:0003677">
    <property type="term" value="F:DNA binding"/>
    <property type="evidence" value="ECO:0007669"/>
    <property type="project" value="UniProtKB-UniRule"/>
</dbReference>
<dbReference type="SMART" id="SM00980">
    <property type="entry name" value="THAP"/>
    <property type="match status" value="1"/>
</dbReference>
<evidence type="ECO:0000313" key="7">
    <source>
        <dbReference type="EMBL" id="KAG8172763.1"/>
    </source>
</evidence>
<proteinExistence type="predicted"/>
<keyword evidence="1" id="KW-0479">Metal-binding</keyword>
<keyword evidence="3" id="KW-0862">Zinc</keyword>
<dbReference type="SMART" id="SM00692">
    <property type="entry name" value="DM3"/>
    <property type="match status" value="1"/>
</dbReference>
<dbReference type="SUPFAM" id="SSF57716">
    <property type="entry name" value="Glucocorticoid receptor-like (DNA-binding domain)"/>
    <property type="match status" value="1"/>
</dbReference>
<dbReference type="AlphaFoldDB" id="A0AAV6TM31"/>
<sequence length="257" mass="28877">FPKNPERRKVWEIKVKRENFKATDATRICSKHFDANCFDTEKFGGTWLKSDAVPTIFDFAVNSTNSTAVNSTTTKVQRKAPKKRTLAMEDDLPEALSAIPRKKRLCYLGDFDEADVTSPTKAQKLLQISQAAIHLELFFSAVRSLGGHNNNPTAKQFKAAYVRLLAHHEIMTSDSANCTVLDSTNIINVSFAKNIYLNQINGPDDADGASEWNKKVSQAEDHNYCANAYKHVSQYSHDVISYVAGFVFKQEVHKELK</sequence>